<organism evidence="1">
    <name type="scientific">marine metagenome</name>
    <dbReference type="NCBI Taxonomy" id="408172"/>
    <lineage>
        <taxon>unclassified sequences</taxon>
        <taxon>metagenomes</taxon>
        <taxon>ecological metagenomes</taxon>
    </lineage>
</organism>
<protein>
    <submittedName>
        <fullName evidence="1">Uncharacterized protein</fullName>
    </submittedName>
</protein>
<reference evidence="1" key="1">
    <citation type="submission" date="2018-05" db="EMBL/GenBank/DDBJ databases">
        <authorList>
            <person name="Lanie J.A."/>
            <person name="Ng W.-L."/>
            <person name="Kazmierczak K.M."/>
            <person name="Andrzejewski T.M."/>
            <person name="Davidsen T.M."/>
            <person name="Wayne K.J."/>
            <person name="Tettelin H."/>
            <person name="Glass J.I."/>
            <person name="Rusch D."/>
            <person name="Podicherti R."/>
            <person name="Tsui H.-C.T."/>
            <person name="Winkler M.E."/>
        </authorList>
    </citation>
    <scope>NUCLEOTIDE SEQUENCE</scope>
</reference>
<dbReference type="EMBL" id="UINC01018703">
    <property type="protein sequence ID" value="SVA78793.1"/>
    <property type="molecule type" value="Genomic_DNA"/>
</dbReference>
<proteinExistence type="predicted"/>
<name>A0A381YQG9_9ZZZZ</name>
<dbReference type="AlphaFoldDB" id="A0A381YQG9"/>
<accession>A0A381YQG9</accession>
<evidence type="ECO:0000313" key="1">
    <source>
        <dbReference type="EMBL" id="SVA78793.1"/>
    </source>
</evidence>
<sequence>MAQPAWTKTDKERIRKVLDLIQEFENSGSAKHYKANAQKVRIMLEAIKKTLE</sequence>
<gene>
    <name evidence="1" type="ORF">METZ01_LOCUS131647</name>
</gene>